<accession>A0AAV6U0B3</accession>
<keyword evidence="2" id="KW-1185">Reference proteome</keyword>
<organism evidence="1 2">
    <name type="scientific">Oedothorax gibbosus</name>
    <dbReference type="NCBI Taxonomy" id="931172"/>
    <lineage>
        <taxon>Eukaryota</taxon>
        <taxon>Metazoa</taxon>
        <taxon>Ecdysozoa</taxon>
        <taxon>Arthropoda</taxon>
        <taxon>Chelicerata</taxon>
        <taxon>Arachnida</taxon>
        <taxon>Araneae</taxon>
        <taxon>Araneomorphae</taxon>
        <taxon>Entelegynae</taxon>
        <taxon>Araneoidea</taxon>
        <taxon>Linyphiidae</taxon>
        <taxon>Erigoninae</taxon>
        <taxon>Oedothorax</taxon>
    </lineage>
</organism>
<sequence length="67" mass="7735">MSFSVLDHNCNNRKTGRFAISKPGQAGVQLVPEFYRSFLDIFRIGPKNKRGRKRNGTENVEVFWDGF</sequence>
<evidence type="ECO:0000313" key="2">
    <source>
        <dbReference type="Proteomes" id="UP000827092"/>
    </source>
</evidence>
<dbReference type="Proteomes" id="UP000827092">
    <property type="component" value="Unassembled WGS sequence"/>
</dbReference>
<comment type="caution">
    <text evidence="1">The sequence shown here is derived from an EMBL/GenBank/DDBJ whole genome shotgun (WGS) entry which is preliminary data.</text>
</comment>
<protein>
    <submittedName>
        <fullName evidence="1">Uncharacterized protein</fullName>
    </submittedName>
</protein>
<dbReference type="AlphaFoldDB" id="A0AAV6U0B3"/>
<proteinExistence type="predicted"/>
<name>A0AAV6U0B3_9ARAC</name>
<reference evidence="1 2" key="1">
    <citation type="journal article" date="2022" name="Nat. Ecol. Evol.">
        <title>A masculinizing supergene underlies an exaggerated male reproductive morph in a spider.</title>
        <authorList>
            <person name="Hendrickx F."/>
            <person name="De Corte Z."/>
            <person name="Sonet G."/>
            <person name="Van Belleghem S.M."/>
            <person name="Kostlbacher S."/>
            <person name="Vangestel C."/>
        </authorList>
    </citation>
    <scope>NUCLEOTIDE SEQUENCE [LARGE SCALE GENOMIC DNA]</scope>
    <source>
        <strain evidence="1">W744_W776</strain>
    </source>
</reference>
<dbReference type="EMBL" id="JAFNEN010000836">
    <property type="protein sequence ID" value="KAG8176960.1"/>
    <property type="molecule type" value="Genomic_DNA"/>
</dbReference>
<gene>
    <name evidence="1" type="ORF">JTE90_010230</name>
</gene>
<evidence type="ECO:0000313" key="1">
    <source>
        <dbReference type="EMBL" id="KAG8176960.1"/>
    </source>
</evidence>